<evidence type="ECO:0000313" key="3">
    <source>
        <dbReference type="Proteomes" id="UP000199355"/>
    </source>
</evidence>
<dbReference type="Proteomes" id="UP000199355">
    <property type="component" value="Unassembled WGS sequence"/>
</dbReference>
<sequence length="216" mass="23209">MPAVLNARMAKSASASRSVCTSGRSIKKRYAILGGWAFSCGDVVIPLPRAPESAGKNWVRIKHINMICYKRLAVNRAAAREVFARTAGCVLQELCASGAANGFRGMWADQNHRQGFCPAGLYARGAMPRGAAGGTGCHGRGADPQMWGTLPSDKAGRHGRGADSGNAGRRRLQAQKKRRAKARRHVCFVVRRGYSPPRLFWCSAMTFSATGWGASS</sequence>
<dbReference type="EMBL" id="FNBX01000015">
    <property type="protein sequence ID" value="SDF82973.1"/>
    <property type="molecule type" value="Genomic_DNA"/>
</dbReference>
<feature type="compositionally biased region" description="Basic residues" evidence="1">
    <location>
        <begin position="168"/>
        <end position="179"/>
    </location>
</feature>
<keyword evidence="3" id="KW-1185">Reference proteome</keyword>
<protein>
    <submittedName>
        <fullName evidence="2">Uncharacterized protein</fullName>
    </submittedName>
</protein>
<accession>A0A1G7P9M7</accession>
<evidence type="ECO:0000256" key="1">
    <source>
        <dbReference type="SAM" id="MobiDB-lite"/>
    </source>
</evidence>
<reference evidence="3" key="1">
    <citation type="submission" date="2016-10" db="EMBL/GenBank/DDBJ databases">
        <authorList>
            <person name="Varghese N."/>
            <person name="Submissions S."/>
        </authorList>
    </citation>
    <scope>NUCLEOTIDE SEQUENCE [LARGE SCALE GENOMIC DNA]</scope>
    <source>
        <strain evidence="3">KHC7</strain>
    </source>
</reference>
<proteinExistence type="predicted"/>
<feature type="region of interest" description="Disordered" evidence="1">
    <location>
        <begin position="135"/>
        <end position="179"/>
    </location>
</feature>
<dbReference type="AlphaFoldDB" id="A0A1G7P9M7"/>
<gene>
    <name evidence="2" type="ORF">SAMN05192586_1154</name>
</gene>
<organism evidence="2 3">
    <name type="scientific">Desulfovibrio legallii</name>
    <dbReference type="NCBI Taxonomy" id="571438"/>
    <lineage>
        <taxon>Bacteria</taxon>
        <taxon>Pseudomonadati</taxon>
        <taxon>Thermodesulfobacteriota</taxon>
        <taxon>Desulfovibrionia</taxon>
        <taxon>Desulfovibrionales</taxon>
        <taxon>Desulfovibrionaceae</taxon>
        <taxon>Desulfovibrio</taxon>
    </lineage>
</organism>
<evidence type="ECO:0000313" key="2">
    <source>
        <dbReference type="EMBL" id="SDF82973.1"/>
    </source>
</evidence>
<name>A0A1G7P9M7_9BACT</name>